<protein>
    <recommendedName>
        <fullName evidence="5">LysR substrate-binding domain-containing protein</fullName>
    </recommendedName>
</protein>
<dbReference type="CDD" id="cd08434">
    <property type="entry name" value="PBP2_GltC_like"/>
    <property type="match status" value="1"/>
</dbReference>
<evidence type="ECO:0000256" key="1">
    <source>
        <dbReference type="ARBA" id="ARBA00009437"/>
    </source>
</evidence>
<dbReference type="GO" id="GO:0032993">
    <property type="term" value="C:protein-DNA complex"/>
    <property type="evidence" value="ECO:0007669"/>
    <property type="project" value="TreeGrafter"/>
</dbReference>
<reference evidence="6" key="1">
    <citation type="journal article" date="2010" name="Genome Res.">
        <title>Functional metagenomics to mine the human gut microbiome for dietary fiber catabolic enzymes.</title>
        <authorList>
            <person name="Tasse L."/>
            <person name="Bercovici J."/>
            <person name="Pizzut-Serin S."/>
            <person name="Robe P."/>
            <person name="Tap J."/>
            <person name="Klopp C."/>
            <person name="Cantarel B.L."/>
            <person name="Coutinho P.M."/>
            <person name="Henrissat B."/>
            <person name="Leclerc M."/>
            <person name="Dore J."/>
            <person name="Monsan P."/>
            <person name="Remaud-Simeon M."/>
            <person name="Potocki-Veronese G."/>
        </authorList>
    </citation>
    <scope>NUCLEOTIDE SEQUENCE</scope>
</reference>
<dbReference type="EMBL" id="GU942944">
    <property type="protein sequence ID" value="ADD61795.1"/>
    <property type="molecule type" value="Genomic_DNA"/>
</dbReference>
<dbReference type="AlphaFoldDB" id="D9ZEP1"/>
<proteinExistence type="inferred from homology"/>
<evidence type="ECO:0000313" key="6">
    <source>
        <dbReference type="EMBL" id="ADD61795.1"/>
    </source>
</evidence>
<feature type="domain" description="LysR substrate-binding" evidence="5">
    <location>
        <begin position="44"/>
        <end position="244"/>
    </location>
</feature>
<dbReference type="Pfam" id="PF03466">
    <property type="entry name" value="LysR_substrate"/>
    <property type="match status" value="1"/>
</dbReference>
<evidence type="ECO:0000256" key="4">
    <source>
        <dbReference type="ARBA" id="ARBA00023163"/>
    </source>
</evidence>
<evidence type="ECO:0000256" key="3">
    <source>
        <dbReference type="ARBA" id="ARBA00023125"/>
    </source>
</evidence>
<dbReference type="PANTHER" id="PTHR30346">
    <property type="entry name" value="TRANSCRIPTIONAL DUAL REGULATOR HCAR-RELATED"/>
    <property type="match status" value="1"/>
</dbReference>
<dbReference type="GO" id="GO:0003677">
    <property type="term" value="F:DNA binding"/>
    <property type="evidence" value="ECO:0007669"/>
    <property type="project" value="UniProtKB-KW"/>
</dbReference>
<sequence length="251" mass="27806">MPLFEKSGRNTTLTRFGEEFLECAENSLSVLDAGIETLQRYGRGEGVIRLGFLRTLGVDYIPKLTSDFLLAGSEDNVQFSFHSGLTSELLEDLLQRKYDFVFCSEPDHAMGLNAVAVESQELVVIVPREHPLAWKDSISLAETLSYPAVCFSEGSGLRKVVDRMYDSVGGRPVSVVETEEDEVIAGLVASGFGTAVVPYMDMLEKLDVKVLKITDPPYSRNFYMVQNDSAFLTTAAQRFRSFVLGRTFAGK</sequence>
<keyword evidence="2" id="KW-0805">Transcription regulation</keyword>
<evidence type="ECO:0000256" key="2">
    <source>
        <dbReference type="ARBA" id="ARBA00023015"/>
    </source>
</evidence>
<keyword evidence="3" id="KW-0238">DNA-binding</keyword>
<accession>D9ZEP1</accession>
<evidence type="ECO:0000259" key="5">
    <source>
        <dbReference type="Pfam" id="PF03466"/>
    </source>
</evidence>
<comment type="similarity">
    <text evidence="1">Belongs to the LysR transcriptional regulatory family.</text>
</comment>
<name>D9ZEP1_9ZZZZ</name>
<dbReference type="Gene3D" id="3.40.190.290">
    <property type="match status" value="1"/>
</dbReference>
<dbReference type="PANTHER" id="PTHR30346:SF28">
    <property type="entry name" value="HTH-TYPE TRANSCRIPTIONAL REGULATOR CYNR"/>
    <property type="match status" value="1"/>
</dbReference>
<keyword evidence="4" id="KW-0804">Transcription</keyword>
<dbReference type="InterPro" id="IPR005119">
    <property type="entry name" value="LysR_subst-bd"/>
</dbReference>
<dbReference type="GO" id="GO:0003700">
    <property type="term" value="F:DNA-binding transcription factor activity"/>
    <property type="evidence" value="ECO:0007669"/>
    <property type="project" value="TreeGrafter"/>
</dbReference>
<dbReference type="SUPFAM" id="SSF53850">
    <property type="entry name" value="Periplasmic binding protein-like II"/>
    <property type="match status" value="1"/>
</dbReference>
<organism evidence="6">
    <name type="scientific">uncultured organism</name>
    <dbReference type="NCBI Taxonomy" id="155900"/>
    <lineage>
        <taxon>unclassified sequences</taxon>
        <taxon>environmental samples</taxon>
    </lineage>
</organism>